<dbReference type="InterPro" id="IPR027024">
    <property type="entry name" value="UCP027386_ABC_sbc_TM0202"/>
</dbReference>
<feature type="chain" id="PRO_5039683266" description="SsuA/THI5-like domain-containing protein" evidence="2">
    <location>
        <begin position="21"/>
        <end position="358"/>
    </location>
</feature>
<reference evidence="4" key="1">
    <citation type="submission" date="2009-04" db="EMBL/GenBank/DDBJ databases">
        <authorList>
            <person name="Weinstock G."/>
            <person name="Sodergren E."/>
            <person name="Clifton S."/>
            <person name="Fulton L."/>
            <person name="Fulton B."/>
            <person name="Courtney L."/>
            <person name="Fronick C."/>
            <person name="Harrison M."/>
            <person name="Strong C."/>
            <person name="Farmer C."/>
            <person name="Delahaunty K."/>
            <person name="Markovic C."/>
            <person name="Hall O."/>
            <person name="Minx P."/>
            <person name="Tomlinson C."/>
            <person name="Mitreva M."/>
            <person name="Nelson J."/>
            <person name="Hou S."/>
            <person name="Wollam A."/>
            <person name="Pepin K.H."/>
            <person name="Johnson M."/>
            <person name="Bhonagiri V."/>
            <person name="Nash W.E."/>
            <person name="Warren W."/>
            <person name="Chinwalla A."/>
            <person name="Mardis E.R."/>
            <person name="Wilson R.K."/>
        </authorList>
    </citation>
    <scope>NUCLEOTIDE SEQUENCE [LARGE SCALE GENOMIC DNA]</scope>
    <source>
        <strain evidence="4">DSM 14600</strain>
    </source>
</reference>
<dbReference type="eggNOG" id="COG0715">
    <property type="taxonomic scope" value="Bacteria"/>
</dbReference>
<evidence type="ECO:0000256" key="2">
    <source>
        <dbReference type="SAM" id="SignalP"/>
    </source>
</evidence>
<sequence length="358" mass="37777">MKKKLLTLLLSTAVAVTALTGCGAKKADQAADQKANSQNQQTDQKAKQDASKDAKQSSGAIKTIGSGSTRVGSLLGPTSMGLVDMFHNTENNHSKGSYTFTLASQPTDIVSKVASGDLDIALVPANLAATLYNKTKGGVNVIDINTGNVLYCVTGDKSVKSIKDLAGKTVYTTGQGASPEYVLKYLLEKNDVRDAKLEFKSEATEVAAVLAQDSNAIAVLPQPFVTVAETKNKSLSTAFSLGTSWSQVSDSSLVTGVTIVRKDFLKNHADAVKTFMEEHSAAVESVNNDPDSAKLVSDYGIIENPTIAANAIPHCSIESVVGQEMKTSLSGYLKVLHDANPQSVGGNLPADDFYYLAY</sequence>
<feature type="signal peptide" evidence="2">
    <location>
        <begin position="1"/>
        <end position="20"/>
    </location>
</feature>
<dbReference type="InterPro" id="IPR015168">
    <property type="entry name" value="SsuA/THI5"/>
</dbReference>
<dbReference type="PANTHER" id="PTHR30024">
    <property type="entry name" value="ALIPHATIC SULFONATES-BINDING PROTEIN-RELATED"/>
    <property type="match status" value="1"/>
</dbReference>
<evidence type="ECO:0000313" key="4">
    <source>
        <dbReference type="EMBL" id="EEP28769.1"/>
    </source>
</evidence>
<evidence type="ECO:0000259" key="3">
    <source>
        <dbReference type="Pfam" id="PF09084"/>
    </source>
</evidence>
<accession>C4G7X3</accession>
<feature type="region of interest" description="Disordered" evidence="1">
    <location>
        <begin position="27"/>
        <end position="65"/>
    </location>
</feature>
<dbReference type="EMBL" id="ACIP02000001">
    <property type="protein sequence ID" value="EEP28769.1"/>
    <property type="molecule type" value="Genomic_DNA"/>
</dbReference>
<evidence type="ECO:0000313" key="5">
    <source>
        <dbReference type="Proteomes" id="UP000003494"/>
    </source>
</evidence>
<dbReference type="Proteomes" id="UP000003494">
    <property type="component" value="Unassembled WGS sequence"/>
</dbReference>
<dbReference type="HOGENOM" id="CLU_062584_0_0_9"/>
<dbReference type="STRING" id="626523.GCWU000342_00110"/>
<dbReference type="SUPFAM" id="SSF53850">
    <property type="entry name" value="Periplasmic binding protein-like II"/>
    <property type="match status" value="1"/>
</dbReference>
<proteinExistence type="predicted"/>
<evidence type="ECO:0000256" key="1">
    <source>
        <dbReference type="SAM" id="MobiDB-lite"/>
    </source>
</evidence>
<feature type="compositionally biased region" description="Low complexity" evidence="1">
    <location>
        <begin position="32"/>
        <end position="43"/>
    </location>
</feature>
<dbReference type="PANTHER" id="PTHR30024:SF46">
    <property type="entry name" value="ABC TRANSPORTER, SUBSTRATE-BINDING LIPOPROTEIN"/>
    <property type="match status" value="1"/>
</dbReference>
<comment type="caution">
    <text evidence="4">The sequence shown here is derived from an EMBL/GenBank/DDBJ whole genome shotgun (WGS) entry which is preliminary data.</text>
</comment>
<dbReference type="Gene3D" id="3.40.190.10">
    <property type="entry name" value="Periplasmic binding protein-like II"/>
    <property type="match status" value="2"/>
</dbReference>
<dbReference type="Pfam" id="PF09084">
    <property type="entry name" value="NMT1"/>
    <property type="match status" value="1"/>
</dbReference>
<protein>
    <recommendedName>
        <fullName evidence="3">SsuA/THI5-like domain-containing protein</fullName>
    </recommendedName>
</protein>
<keyword evidence="5" id="KW-1185">Reference proteome</keyword>
<gene>
    <name evidence="4" type="ORF">GCWU000342_00110</name>
</gene>
<dbReference type="PIRSF" id="PIRSF027386">
    <property type="entry name" value="UCP027386_ABC_sbc_TM0202"/>
    <property type="match status" value="1"/>
</dbReference>
<dbReference type="RefSeq" id="WP_006905157.1">
    <property type="nucleotide sequence ID" value="NZ_GG665866.1"/>
</dbReference>
<feature type="compositionally biased region" description="Basic and acidic residues" evidence="1">
    <location>
        <begin position="44"/>
        <end position="55"/>
    </location>
</feature>
<organism evidence="4 5">
    <name type="scientific">Shuttleworthella satelles DSM 14600</name>
    <dbReference type="NCBI Taxonomy" id="626523"/>
    <lineage>
        <taxon>Bacteria</taxon>
        <taxon>Bacillati</taxon>
        <taxon>Bacillota</taxon>
        <taxon>Clostridia</taxon>
        <taxon>Lachnospirales</taxon>
        <taxon>Lachnospiraceae</taxon>
        <taxon>Shuttleworthella</taxon>
    </lineage>
</organism>
<name>C4G7X3_9FIRM</name>
<dbReference type="PROSITE" id="PS51257">
    <property type="entry name" value="PROKAR_LIPOPROTEIN"/>
    <property type="match status" value="1"/>
</dbReference>
<feature type="domain" description="SsuA/THI5-like" evidence="3">
    <location>
        <begin position="105"/>
        <end position="293"/>
    </location>
</feature>
<keyword evidence="2" id="KW-0732">Signal</keyword>
<dbReference type="AlphaFoldDB" id="C4G7X3"/>